<comment type="caution">
    <text evidence="2">The sequence shown here is derived from an EMBL/GenBank/DDBJ whole genome shotgun (WGS) entry which is preliminary data.</text>
</comment>
<dbReference type="RefSeq" id="XP_069211385.1">
    <property type="nucleotide sequence ID" value="XM_069350999.1"/>
</dbReference>
<accession>A0ABR3Q9U1</accession>
<name>A0ABR3Q9U1_9TREE</name>
<proteinExistence type="predicted"/>
<dbReference type="PANTHER" id="PTHR34407">
    <property type="entry name" value="EXPRESSED PROTEIN"/>
    <property type="match status" value="1"/>
</dbReference>
<dbReference type="InterPro" id="IPR036514">
    <property type="entry name" value="SGNH_hydro_sf"/>
</dbReference>
<evidence type="ECO:0008006" key="4">
    <source>
        <dbReference type="Google" id="ProtNLM"/>
    </source>
</evidence>
<sequence length="565" mass="63134">MVNLSISHLNMFSLNALLSRRPLVLFIALAAVVFLFTVHSSGVASVKGSAAAWSASAPGLAGLVSHNSKLAELRKVCGGPDPLEEKYGRANLRMTRAYEGSLARTQQFVNKILRGEKVTVTTIGGSVTKGHGVDAGEKWLNRLEEWLRDFYPDIDLDVHNGAQPATGSDYFSFCFPLHVPEETDLVIIELAINDEGIPEHVNDMENLLRGVLDMPSKPAVLLVEILAFSNGGMGGGGGRMHLPVAQFFDVPVINHRHPLANHFDRFPHIMPLYFTRDGWGNTDMRHINARGHQDVANLISSLLRDTSCSMVLDPNFMVQSDGDRHEFVENLPNKLFHQQLEAEYGADMARQEQALKALESGWAEEQRSFVATPPRPKKEDDDDEEPPEPEPVFYPGMWNRPPEYGVAPRQYVLDGWNDNVAVRVPPWHPHCYSTRAVEPKFNLTMTASKGFDWWVHNDFKDKPYLRGTKPGDSVEFEIETVVGTIKMYVLMSKTFGFGILQCQVEGKKDKVDIDTYWTKDPNIGRFATIAEGLPAGKHTVKCEILDESSDPELRTEVRIISLMSV</sequence>
<evidence type="ECO:0000256" key="1">
    <source>
        <dbReference type="SAM" id="MobiDB-lite"/>
    </source>
</evidence>
<dbReference type="SUPFAM" id="SSF52266">
    <property type="entry name" value="SGNH hydrolase"/>
    <property type="match status" value="1"/>
</dbReference>
<dbReference type="Proteomes" id="UP001565368">
    <property type="component" value="Unassembled WGS sequence"/>
</dbReference>
<protein>
    <recommendedName>
        <fullName evidence="4">SGNH hydrolase-type esterase domain-containing protein</fullName>
    </recommendedName>
</protein>
<feature type="region of interest" description="Disordered" evidence="1">
    <location>
        <begin position="364"/>
        <end position="396"/>
    </location>
</feature>
<reference evidence="2 3" key="1">
    <citation type="submission" date="2023-08" db="EMBL/GenBank/DDBJ databases">
        <title>Annotated Genome Sequence of Vanrija albida AlHP1.</title>
        <authorList>
            <person name="Herzog R."/>
        </authorList>
    </citation>
    <scope>NUCLEOTIDE SEQUENCE [LARGE SCALE GENOMIC DNA]</scope>
    <source>
        <strain evidence="2 3">AlHP1</strain>
    </source>
</reference>
<dbReference type="PANTHER" id="PTHR34407:SF1">
    <property type="entry name" value="SGNH HYDROLASE-TYPE ESTERASE DOMAIN-CONTAINING PROTEIN"/>
    <property type="match status" value="1"/>
</dbReference>
<gene>
    <name evidence="2" type="ORF">Q8F55_002397</name>
</gene>
<evidence type="ECO:0000313" key="3">
    <source>
        <dbReference type="Proteomes" id="UP001565368"/>
    </source>
</evidence>
<dbReference type="EMBL" id="JBBXJM010000002">
    <property type="protein sequence ID" value="KAL1411441.1"/>
    <property type="molecule type" value="Genomic_DNA"/>
</dbReference>
<keyword evidence="3" id="KW-1185">Reference proteome</keyword>
<organism evidence="2 3">
    <name type="scientific">Vanrija albida</name>
    <dbReference type="NCBI Taxonomy" id="181172"/>
    <lineage>
        <taxon>Eukaryota</taxon>
        <taxon>Fungi</taxon>
        <taxon>Dikarya</taxon>
        <taxon>Basidiomycota</taxon>
        <taxon>Agaricomycotina</taxon>
        <taxon>Tremellomycetes</taxon>
        <taxon>Trichosporonales</taxon>
        <taxon>Trichosporonaceae</taxon>
        <taxon>Vanrija</taxon>
    </lineage>
</organism>
<dbReference type="GeneID" id="95983440"/>
<dbReference type="CDD" id="cd00229">
    <property type="entry name" value="SGNH_hydrolase"/>
    <property type="match status" value="1"/>
</dbReference>
<dbReference type="Gene3D" id="3.40.50.1110">
    <property type="entry name" value="SGNH hydrolase"/>
    <property type="match status" value="1"/>
</dbReference>
<evidence type="ECO:0000313" key="2">
    <source>
        <dbReference type="EMBL" id="KAL1411441.1"/>
    </source>
</evidence>